<comment type="caution">
    <text evidence="1">The sequence shown here is derived from an EMBL/GenBank/DDBJ whole genome shotgun (WGS) entry which is preliminary data.</text>
</comment>
<gene>
    <name evidence="1" type="ORF">H8L32_17585</name>
</gene>
<accession>A0ABR6ZTT8</accession>
<dbReference type="EMBL" id="JACOGF010000009">
    <property type="protein sequence ID" value="MBC3919306.1"/>
    <property type="molecule type" value="Genomic_DNA"/>
</dbReference>
<sequence>MPTSPQLAKIAACIYGLPDARRQKAESQKLNVNMQHPWMLTHEWQDQIKEQVSPYSPDMGYARRHWAMHGFRLGWFQIAATQLERLGFCIGGGLKGQRHGNNDISFHYHNNVNSCLRIVMRTIII</sequence>
<name>A0ABR6ZTT8_9BURK</name>
<dbReference type="Proteomes" id="UP000650424">
    <property type="component" value="Unassembled WGS sequence"/>
</dbReference>
<keyword evidence="2" id="KW-1185">Reference proteome</keyword>
<proteinExistence type="predicted"/>
<evidence type="ECO:0000313" key="2">
    <source>
        <dbReference type="Proteomes" id="UP000650424"/>
    </source>
</evidence>
<organism evidence="1 2">
    <name type="scientific">Undibacterium hunanense</name>
    <dbReference type="NCBI Taxonomy" id="2762292"/>
    <lineage>
        <taxon>Bacteria</taxon>
        <taxon>Pseudomonadati</taxon>
        <taxon>Pseudomonadota</taxon>
        <taxon>Betaproteobacteria</taxon>
        <taxon>Burkholderiales</taxon>
        <taxon>Oxalobacteraceae</taxon>
        <taxon>Undibacterium</taxon>
    </lineage>
</organism>
<dbReference type="RefSeq" id="WP_186948571.1">
    <property type="nucleotide sequence ID" value="NZ_JACOGF010000009.1"/>
</dbReference>
<evidence type="ECO:0000313" key="1">
    <source>
        <dbReference type="EMBL" id="MBC3919306.1"/>
    </source>
</evidence>
<reference evidence="1 2" key="1">
    <citation type="submission" date="2020-08" db="EMBL/GenBank/DDBJ databases">
        <title>Novel species isolated from subtropical streams in China.</title>
        <authorList>
            <person name="Lu H."/>
        </authorList>
    </citation>
    <scope>NUCLEOTIDE SEQUENCE [LARGE SCALE GENOMIC DNA]</scope>
    <source>
        <strain evidence="1 2">CY18W</strain>
    </source>
</reference>
<protein>
    <submittedName>
        <fullName evidence="1">Uncharacterized protein</fullName>
    </submittedName>
</protein>